<reference evidence="4" key="2">
    <citation type="submission" date="2025-09" db="UniProtKB">
        <authorList>
            <consortium name="Ensembl"/>
        </authorList>
    </citation>
    <scope>IDENTIFICATION</scope>
</reference>
<evidence type="ECO:0000256" key="3">
    <source>
        <dbReference type="ARBA" id="ARBA00022490"/>
    </source>
</evidence>
<dbReference type="GO" id="GO:0005912">
    <property type="term" value="C:adherens junction"/>
    <property type="evidence" value="ECO:0007669"/>
    <property type="project" value="TreeGrafter"/>
</dbReference>
<dbReference type="Gene3D" id="1.20.120.230">
    <property type="entry name" value="Alpha-catenin/vinculin-like"/>
    <property type="match status" value="1"/>
</dbReference>
<dbReference type="GO" id="GO:0008013">
    <property type="term" value="F:beta-catenin binding"/>
    <property type="evidence" value="ECO:0007669"/>
    <property type="project" value="TreeGrafter"/>
</dbReference>
<dbReference type="InterPro" id="IPR036723">
    <property type="entry name" value="Alpha-catenin/vinculin-like_sf"/>
</dbReference>
<dbReference type="InterPro" id="IPR006077">
    <property type="entry name" value="Vinculin/catenin"/>
</dbReference>
<dbReference type="STRING" id="109280.ENSHCOP00000023738"/>
<dbReference type="GO" id="GO:0051015">
    <property type="term" value="F:actin filament binding"/>
    <property type="evidence" value="ECO:0007669"/>
    <property type="project" value="InterPro"/>
</dbReference>
<comment type="similarity">
    <text evidence="2">Belongs to the vinculin/alpha-catenin family.</text>
</comment>
<evidence type="ECO:0000256" key="1">
    <source>
        <dbReference type="ARBA" id="ARBA00004496"/>
    </source>
</evidence>
<dbReference type="OMA" id="HEVCQKW"/>
<accession>A0A3Q2ZC45</accession>
<reference evidence="4" key="1">
    <citation type="submission" date="2025-08" db="UniProtKB">
        <authorList>
            <consortium name="Ensembl"/>
        </authorList>
    </citation>
    <scope>IDENTIFICATION</scope>
</reference>
<protein>
    <submittedName>
        <fullName evidence="4">Uncharacterized LOC109516119</fullName>
    </submittedName>
</protein>
<keyword evidence="3" id="KW-0963">Cytoplasm</keyword>
<dbReference type="PANTHER" id="PTHR18914:SF30">
    <property type="entry name" value="VINCULIN_ALPHA-CATENIN FAMILY MEMBER 1"/>
    <property type="match status" value="1"/>
</dbReference>
<name>A0A3Q2ZC45_HIPCM</name>
<evidence type="ECO:0000256" key="2">
    <source>
        <dbReference type="ARBA" id="ARBA00008376"/>
    </source>
</evidence>
<dbReference type="GO" id="GO:0005737">
    <property type="term" value="C:cytoplasm"/>
    <property type="evidence" value="ECO:0007669"/>
    <property type="project" value="UniProtKB-SubCell"/>
</dbReference>
<dbReference type="PANTHER" id="PTHR18914">
    <property type="entry name" value="ALPHA CATENIN"/>
    <property type="match status" value="1"/>
</dbReference>
<evidence type="ECO:0000313" key="4">
    <source>
        <dbReference type="Ensembl" id="ENSHCOP00000023738.1"/>
    </source>
</evidence>
<dbReference type="GO" id="GO:0098609">
    <property type="term" value="P:cell-cell adhesion"/>
    <property type="evidence" value="ECO:0007669"/>
    <property type="project" value="TreeGrafter"/>
</dbReference>
<dbReference type="GeneTree" id="ENSGT01030000234543"/>
<dbReference type="Gene3D" id="1.20.120.810">
    <property type="entry name" value="Vinculin, Vh2 four-helix bundle"/>
    <property type="match status" value="2"/>
</dbReference>
<comment type="subcellular location">
    <subcellularLocation>
        <location evidence="1">Cytoplasm</location>
    </subcellularLocation>
</comment>
<dbReference type="Pfam" id="PF01044">
    <property type="entry name" value="Vinculin"/>
    <property type="match status" value="2"/>
</dbReference>
<proteinExistence type="inferred from homology"/>
<organism evidence="4 5">
    <name type="scientific">Hippocampus comes</name>
    <name type="common">Tiger tail seahorse</name>
    <dbReference type="NCBI Taxonomy" id="109280"/>
    <lineage>
        <taxon>Eukaryota</taxon>
        <taxon>Metazoa</taxon>
        <taxon>Chordata</taxon>
        <taxon>Craniata</taxon>
        <taxon>Vertebrata</taxon>
        <taxon>Euteleostomi</taxon>
        <taxon>Actinopterygii</taxon>
        <taxon>Neopterygii</taxon>
        <taxon>Teleostei</taxon>
        <taxon>Neoteleostei</taxon>
        <taxon>Acanthomorphata</taxon>
        <taxon>Syngnathiaria</taxon>
        <taxon>Syngnathiformes</taxon>
        <taxon>Syngnathoidei</taxon>
        <taxon>Syngnathidae</taxon>
        <taxon>Hippocampus</taxon>
    </lineage>
</organism>
<dbReference type="SUPFAM" id="SSF47220">
    <property type="entry name" value="alpha-catenin/vinculin-like"/>
    <property type="match status" value="2"/>
</dbReference>
<evidence type="ECO:0000313" key="5">
    <source>
        <dbReference type="Proteomes" id="UP000264820"/>
    </source>
</evidence>
<dbReference type="GO" id="GO:0016477">
    <property type="term" value="P:cell migration"/>
    <property type="evidence" value="ECO:0007669"/>
    <property type="project" value="TreeGrafter"/>
</dbReference>
<sequence>ISMYSSLGHGLVRTAAADQVVAPFACHLCHLVLLCDNLEDHEHFSQLEEAAQTVAKATDNMAAVASRQVSDTDDDVLRKEMASLLEPITLSGQHVLLAAQKLSIQPSLTAHKEELIAAAQTVFLSVVLLVHDDCVVREVLAAAAQVSEHLSELASCSDIQSLVKVLQEFSDALLLLSRLTAERADSLKDLRQTQKLGDSLETLRRCMPMMHTATCTTIKHPMSQEAQTAKSYILDKVRSAIDDIVRTLTGECQTGPLGACGFYTEKRKRLSQLLEDCSNSSVLPCGDLDTLIRDLVFHGMTVANCSRRELQQSLVLHSRHILHLWSDIKLIIKSPNNLKEHLANICASLGELLKDFDGAMMAAILHQLFDTFLAAACAFEEFSRMVRQTLVADSSIETDLSFLQSPVEEFISYLDRLIQVASFFSAAANDAKSLENMEHSRVCLTRLQAQIAPLSLELADNSMQTLQKLHEMFPIWEEVINQLVESLSYVMDIKEFMSLAIKEIANDRSGCDAAYRQQSYELFSEHVTKLICRMRLVTHSVRTHLDLSEDPIYRNGLLVLLKQAQLCQRKTNQSVSDMLLGDSLNVEHYSTFSDNASDLFRQLKVLREGLDGHQHPHLLSPLREGARQTDLLEDEPSDLNDDRGLRRLDSSILDLIETETEREEEDEDSDEECVEVELSPKSIKDDVDCKNLESFRAQLVSLTLLLVQTAQETAMSSSPGTENVCRLCTQFSDLINTIRKVLLPGSEPWFHVVYTELRRAQSTQTDVKQQLGEMMNQCADTVQLLTSAHITPQSGNQETLTLLHNKLNKAQNNTRHLIEFRVLSDGQLDQLEGLCILWGLSVRILFNSLDRVLGMSGAMSQHTPHKQLSILSENSLRIQEAARLTSLICKSAFKSKELTSYQSEVKTLTERYLRAAGDLGVMPRVMQLAKSELLQRNLIIKMKELSGLLSKANKYYDTPLQNLVGIVHLIQRLEHSATSILERVKDASKKVEESFNYMRDSRERANLRSLNTHLSFLMSEIISMVRLMAQTCSISDTFNLEMKIQCWSAQAHYVVEEISKQDGIHQEVKENIRASLQGTTTGGCIQNVLMKCNEKTNKAFWQTYEVAADSKMSFASGFKEASALTSTSFLLKQESASWDPNDNKIVQETKKMADTLYNMTQYLRNRGPILVRTTKRYLYAKDVMSNGQLVTNFIRVIANHCLDAQCALELSLIVEQILTITNQLSILSSVNSVTPGCKSSDEILVKNTQNLLRTVLKGVHAAETACITGLKQPEPNSDGAEATALFFQWKKNLEVHRAQQTSNPKTDELGLRKISSHSVVPSLVSPVQDGSNLTLQWKGHSNRALSQYLL</sequence>
<dbReference type="Ensembl" id="ENSHCOT00000016261.1">
    <property type="protein sequence ID" value="ENSHCOP00000023738.1"/>
    <property type="gene ID" value="ENSHCOG00000012538.1"/>
</dbReference>
<dbReference type="Proteomes" id="UP000264820">
    <property type="component" value="Unplaced"/>
</dbReference>
<dbReference type="GO" id="GO:0016342">
    <property type="term" value="C:catenin complex"/>
    <property type="evidence" value="ECO:0007669"/>
    <property type="project" value="TreeGrafter"/>
</dbReference>
<keyword evidence="5" id="KW-1185">Reference proteome</keyword>